<organism evidence="2">
    <name type="scientific">Schizophyllum commune (strain H4-8 / FGSC 9210)</name>
    <name type="common">Split gill fungus</name>
    <dbReference type="NCBI Taxonomy" id="578458"/>
    <lineage>
        <taxon>Eukaryota</taxon>
        <taxon>Fungi</taxon>
        <taxon>Dikarya</taxon>
        <taxon>Basidiomycota</taxon>
        <taxon>Agaricomycotina</taxon>
        <taxon>Agaricomycetes</taxon>
        <taxon>Agaricomycetidae</taxon>
        <taxon>Agaricales</taxon>
        <taxon>Schizophyllaceae</taxon>
        <taxon>Schizophyllum</taxon>
    </lineage>
</organism>
<sequence length="160" mass="18369">MMDMHFLRLQAAPRTSIFFRTTAPAHAACHENYKPYPNAQEAEAADATLHTRLMALAPNAARQLTWSRWDWDQFKVHNGMWKVAIEKAQKARSASDAGPRWYYLDIYGLSLQRPDAHSNPDDDCLHWCGRSVPIQWTRQLYHQLKLLDMQDGSVMQGGSV</sequence>
<reference evidence="1 2" key="1">
    <citation type="journal article" date="2010" name="Nat. Biotechnol.">
        <title>Genome sequence of the model mushroom Schizophyllum commune.</title>
        <authorList>
            <person name="Ohm R.A."/>
            <person name="de Jong J.F."/>
            <person name="Lugones L.G."/>
            <person name="Aerts A."/>
            <person name="Kothe E."/>
            <person name="Stajich J.E."/>
            <person name="de Vries R.P."/>
            <person name="Record E."/>
            <person name="Levasseur A."/>
            <person name="Baker S.E."/>
            <person name="Bartholomew K.A."/>
            <person name="Coutinho P.M."/>
            <person name="Erdmann S."/>
            <person name="Fowler T.J."/>
            <person name="Gathman A.C."/>
            <person name="Lombard V."/>
            <person name="Henrissat B."/>
            <person name="Knabe N."/>
            <person name="Kuees U."/>
            <person name="Lilly W.W."/>
            <person name="Lindquist E."/>
            <person name="Lucas S."/>
            <person name="Magnuson J.K."/>
            <person name="Piumi F."/>
            <person name="Raudaskoski M."/>
            <person name="Salamov A."/>
            <person name="Schmutz J."/>
            <person name="Schwarze F.W.M.R."/>
            <person name="vanKuyk P.A."/>
            <person name="Horton J.S."/>
            <person name="Grigoriev I.V."/>
            <person name="Woesten H.A.B."/>
        </authorList>
    </citation>
    <scope>NUCLEOTIDE SEQUENCE [LARGE SCALE GENOMIC DNA]</scope>
    <source>
        <strain evidence="2">H4-8 / FGSC 9210</strain>
    </source>
</reference>
<dbReference type="HOGENOM" id="CLU_095761_0_0_1"/>
<dbReference type="RefSeq" id="XP_003031926.1">
    <property type="nucleotide sequence ID" value="XM_003031880.1"/>
</dbReference>
<dbReference type="AlphaFoldDB" id="D8Q5T2"/>
<dbReference type="GeneID" id="9596452"/>
<keyword evidence="2" id="KW-1185">Reference proteome</keyword>
<gene>
    <name evidence="1" type="ORF">SCHCODRAFT_85264</name>
</gene>
<dbReference type="VEuPathDB" id="FungiDB:SCHCODRAFT_085264"/>
<proteinExistence type="predicted"/>
<dbReference type="EMBL" id="GL377306">
    <property type="protein sequence ID" value="EFI97023.1"/>
    <property type="molecule type" value="Genomic_DNA"/>
</dbReference>
<dbReference type="InParanoid" id="D8Q5T2"/>
<dbReference type="Proteomes" id="UP000007431">
    <property type="component" value="Unassembled WGS sequence"/>
</dbReference>
<dbReference type="KEGG" id="scm:SCHCO_085264"/>
<protein>
    <submittedName>
        <fullName evidence="1">Uncharacterized protein</fullName>
    </submittedName>
</protein>
<evidence type="ECO:0000313" key="2">
    <source>
        <dbReference type="Proteomes" id="UP000007431"/>
    </source>
</evidence>
<accession>D8Q5T2</accession>
<dbReference type="OrthoDB" id="630188at2759"/>
<name>D8Q5T2_SCHCM</name>
<evidence type="ECO:0000313" key="1">
    <source>
        <dbReference type="EMBL" id="EFI97023.1"/>
    </source>
</evidence>